<dbReference type="PROSITE" id="PS50853">
    <property type="entry name" value="FN3"/>
    <property type="match status" value="1"/>
</dbReference>
<organism evidence="3 4">
    <name type="scientific">Parabacteroides chartae</name>
    <dbReference type="NCBI Taxonomy" id="1037355"/>
    <lineage>
        <taxon>Bacteria</taxon>
        <taxon>Pseudomonadati</taxon>
        <taxon>Bacteroidota</taxon>
        <taxon>Bacteroidia</taxon>
        <taxon>Bacteroidales</taxon>
        <taxon>Tannerellaceae</taxon>
        <taxon>Parabacteroides</taxon>
    </lineage>
</organism>
<dbReference type="InterPro" id="IPR036116">
    <property type="entry name" value="FN3_sf"/>
</dbReference>
<dbReference type="RefSeq" id="WP_079684610.1">
    <property type="nucleotide sequence ID" value="NZ_FUYQ01000036.1"/>
</dbReference>
<keyword evidence="4" id="KW-1185">Reference proteome</keyword>
<feature type="domain" description="Fibronectin type-III" evidence="2">
    <location>
        <begin position="392"/>
        <end position="491"/>
    </location>
</feature>
<dbReference type="Pfam" id="PF02638">
    <property type="entry name" value="GHL10"/>
    <property type="match status" value="1"/>
</dbReference>
<evidence type="ECO:0000256" key="1">
    <source>
        <dbReference type="ARBA" id="ARBA00022729"/>
    </source>
</evidence>
<reference evidence="4" key="1">
    <citation type="submission" date="2017-02" db="EMBL/GenBank/DDBJ databases">
        <authorList>
            <person name="Varghese N."/>
            <person name="Submissions S."/>
        </authorList>
    </citation>
    <scope>NUCLEOTIDE SEQUENCE [LARGE SCALE GENOMIC DNA]</scope>
    <source>
        <strain evidence="4">DSM 24967</strain>
    </source>
</reference>
<dbReference type="Gene3D" id="2.60.40.10">
    <property type="entry name" value="Immunoglobulins"/>
    <property type="match status" value="1"/>
</dbReference>
<dbReference type="InterPro" id="IPR003961">
    <property type="entry name" value="FN3_dom"/>
</dbReference>
<proteinExistence type="predicted"/>
<dbReference type="PANTHER" id="PTHR43405">
    <property type="entry name" value="GLYCOSYL HYDROLASE DIGH"/>
    <property type="match status" value="1"/>
</dbReference>
<keyword evidence="3" id="KW-0449">Lipoprotein</keyword>
<evidence type="ECO:0000313" key="3">
    <source>
        <dbReference type="EMBL" id="SKB89909.1"/>
    </source>
</evidence>
<gene>
    <name evidence="3" type="ORF">SAMN05660349_03255</name>
</gene>
<dbReference type="Gene3D" id="3.20.20.80">
    <property type="entry name" value="Glycosidases"/>
    <property type="match status" value="1"/>
</dbReference>
<dbReference type="PANTHER" id="PTHR43405:SF1">
    <property type="entry name" value="GLYCOSYL HYDROLASE DIGH"/>
    <property type="match status" value="1"/>
</dbReference>
<dbReference type="InterPro" id="IPR003790">
    <property type="entry name" value="GHL10"/>
</dbReference>
<keyword evidence="1" id="KW-0732">Signal</keyword>
<dbReference type="InterPro" id="IPR017853">
    <property type="entry name" value="GH"/>
</dbReference>
<evidence type="ECO:0000259" key="2">
    <source>
        <dbReference type="PROSITE" id="PS50853"/>
    </source>
</evidence>
<dbReference type="InterPro" id="IPR052177">
    <property type="entry name" value="Divisome_Glycosyl_Hydrolase"/>
</dbReference>
<dbReference type="InterPro" id="IPR013783">
    <property type="entry name" value="Ig-like_fold"/>
</dbReference>
<sequence length="493" mass="57050">MKRYLYIALLSLIGLMLRAEVPSPKHEIRAVWLTTIYGLDWPQKPATTEYGRKMQQQELCQILDRLKEANFNMVFVQVRMRGDVIYKSAIEPASKTFSGKYGVMPGYDPLAFVIEECHKRGMECHAWMVTFPVGTDKIVKEQGRNSVVKRMPSLCKRFNGEWYLDPGVPGTDQYILSLVKEIVNGYDVDGIHFDYIRYPEEAKKFPDRAAYNKSGKGMPLDEWRRSNITRMVSMIYDWVKGVKPWIQVSSSPLGKYSRIPKVPNAGWTAYESVYQDPGKWLQQGKHDMVVPMMYYKFDNFFPFVDNWVEISNGRIVVPGLGAYRMDKKEADWEKNDITDQIDYSRYYGGAGCSFFRCANVLDNTKGIYDELKNVYYKYPAQLPPLKWLDDAVPEAPSEIKVRKENNELELTWDVPEGKSDSLSYTVYYAINDSVDTQTSSHMLATGVRGNSLRLPLTDETERMYSFCVTSSTRYRIESKPSKETIYYLLPYEK</sequence>
<dbReference type="EMBL" id="FUYQ01000036">
    <property type="protein sequence ID" value="SKB89909.1"/>
    <property type="molecule type" value="Genomic_DNA"/>
</dbReference>
<accession>A0A1T5F198</accession>
<protein>
    <submittedName>
        <fullName evidence="3">Uncharacterized lipoprotein YddW, UPF0748 family</fullName>
    </submittedName>
</protein>
<dbReference type="SUPFAM" id="SSF51445">
    <property type="entry name" value="(Trans)glycosidases"/>
    <property type="match status" value="1"/>
</dbReference>
<name>A0A1T5F198_9BACT</name>
<dbReference type="SUPFAM" id="SSF49265">
    <property type="entry name" value="Fibronectin type III"/>
    <property type="match status" value="1"/>
</dbReference>
<dbReference type="AlphaFoldDB" id="A0A1T5F198"/>
<dbReference type="Proteomes" id="UP000190852">
    <property type="component" value="Unassembled WGS sequence"/>
</dbReference>
<evidence type="ECO:0000313" key="4">
    <source>
        <dbReference type="Proteomes" id="UP000190852"/>
    </source>
</evidence>